<dbReference type="InterPro" id="IPR027417">
    <property type="entry name" value="P-loop_NTPase"/>
</dbReference>
<accession>A0ABN0UYH8</accession>
<evidence type="ECO:0000259" key="4">
    <source>
        <dbReference type="PROSITE" id="PS50043"/>
    </source>
</evidence>
<dbReference type="PRINTS" id="PR00038">
    <property type="entry name" value="HTHLUXR"/>
</dbReference>
<reference evidence="5 6" key="1">
    <citation type="journal article" date="2019" name="Int. J. Syst. Evol. Microbiol.">
        <title>The Global Catalogue of Microorganisms (GCM) 10K type strain sequencing project: providing services to taxonomists for standard genome sequencing and annotation.</title>
        <authorList>
            <consortium name="The Broad Institute Genomics Platform"/>
            <consortium name="The Broad Institute Genome Sequencing Center for Infectious Disease"/>
            <person name="Wu L."/>
            <person name="Ma J."/>
        </authorList>
    </citation>
    <scope>NUCLEOTIDE SEQUENCE [LARGE SCALE GENOMIC DNA]</scope>
    <source>
        <strain evidence="5 6">JCM 10425</strain>
    </source>
</reference>
<keyword evidence="6" id="KW-1185">Reference proteome</keyword>
<evidence type="ECO:0000256" key="3">
    <source>
        <dbReference type="SAM" id="MobiDB-lite"/>
    </source>
</evidence>
<dbReference type="PANTHER" id="PTHR16305">
    <property type="entry name" value="TESTICULAR SOLUBLE ADENYLYL CYCLASE"/>
    <property type="match status" value="1"/>
</dbReference>
<feature type="domain" description="HTH luxR-type" evidence="4">
    <location>
        <begin position="851"/>
        <end position="916"/>
    </location>
</feature>
<keyword evidence="2" id="KW-0067">ATP-binding</keyword>
<dbReference type="CDD" id="cd06170">
    <property type="entry name" value="LuxR_C_like"/>
    <property type="match status" value="1"/>
</dbReference>
<dbReference type="Gene3D" id="1.10.10.10">
    <property type="entry name" value="Winged helix-like DNA-binding domain superfamily/Winged helix DNA-binding domain"/>
    <property type="match status" value="1"/>
</dbReference>
<feature type="region of interest" description="Disordered" evidence="3">
    <location>
        <begin position="1"/>
        <end position="30"/>
    </location>
</feature>
<proteinExistence type="predicted"/>
<keyword evidence="1" id="KW-0547">Nucleotide-binding</keyword>
<sequence>MGGAMAAERAVGVPADAARRTRRRPSPVRGRNAELDVLTGLLDRLAEGRGGVVVFQGGAGSGKSRLLAEVHGLAGAAGVRTLGGAAEAETRLVPLAPLLDAVHGPVEEILGGDLARRLATGTDERFALLQELQDRLERAARSAPLLITVDDLHWADDVTRLVLRTLPERLEGHRVAWVLTSRLTEADPTTARLAAAGATVRTLHPLDDDAVDAVASDVLGRPLEPGERHLVHRAGGEPLLLVEVLRGLAEPSGTVPGRLRAVISRRVERLSEPAQEAVRIGAAVGDRFTVSQLAALLDRSPAALADPLGELASEGILTSDGEQQHFRHGLVREALSADLPVDLVRALRRQAVDVELAAGRPVLEVADALLDSALPGDVAAVGLLRRAALAAAPERAAELLARALELAPPEYRDRGTLIADAVGAHVLADRVAEGLALAERSLQGPLDPEVEASIRLSIAVVHREYSFVQSVRQSTTALGLTGISARTRVRLLATQLLIRIRDYEIEATAPFVPGALWLARVIGDVQAVSALLAAQACVRLHTEGITAARESLAAARAVLAGGPPPLLWSPALLTVVCATMAGEVGTALAAIDAEPARNFFQHALRARLKLDAGALAEAAELAAAVPERPETMEPDHTAAIVGLYTAGRAALAIGDETGITTAARNAQRMLDADSLAVRCTGAWLAALVADAHGEPARALELAAPALARLESVGPWLAEPPDPGDPALLVRIALRAGDQRLADRVVARAAADAARNPDLPALVAGEAHARGLAERSASLLDRAVTLLEPGDRPLALAAALEDAGRLAEAGVGYLDRALLLFTAHGAHRDAARIRALLRELGVHRRRAGRARGLTGWAALTATELEVVRIIGRGATKREAADRLFLSPHTVSTHLRNAYAKLGIRSRVELARIVLTEDH</sequence>
<dbReference type="InterPro" id="IPR000792">
    <property type="entry name" value="Tscrpt_reg_LuxR_C"/>
</dbReference>
<dbReference type="SUPFAM" id="SSF52540">
    <property type="entry name" value="P-loop containing nucleoside triphosphate hydrolases"/>
    <property type="match status" value="1"/>
</dbReference>
<evidence type="ECO:0000256" key="1">
    <source>
        <dbReference type="ARBA" id="ARBA00022741"/>
    </source>
</evidence>
<gene>
    <name evidence="5" type="ORF">GCM10009539_60340</name>
</gene>
<organism evidence="5 6">
    <name type="scientific">Cryptosporangium japonicum</name>
    <dbReference type="NCBI Taxonomy" id="80872"/>
    <lineage>
        <taxon>Bacteria</taxon>
        <taxon>Bacillati</taxon>
        <taxon>Actinomycetota</taxon>
        <taxon>Actinomycetes</taxon>
        <taxon>Cryptosporangiales</taxon>
        <taxon>Cryptosporangiaceae</taxon>
        <taxon>Cryptosporangium</taxon>
    </lineage>
</organism>
<evidence type="ECO:0000313" key="6">
    <source>
        <dbReference type="Proteomes" id="UP001500967"/>
    </source>
</evidence>
<dbReference type="InterPro" id="IPR041664">
    <property type="entry name" value="AAA_16"/>
</dbReference>
<evidence type="ECO:0000256" key="2">
    <source>
        <dbReference type="ARBA" id="ARBA00022840"/>
    </source>
</evidence>
<dbReference type="SMART" id="SM00421">
    <property type="entry name" value="HTH_LUXR"/>
    <property type="match status" value="1"/>
</dbReference>
<dbReference type="Pfam" id="PF00196">
    <property type="entry name" value="GerE"/>
    <property type="match status" value="1"/>
</dbReference>
<dbReference type="EMBL" id="BAAAGX010000025">
    <property type="protein sequence ID" value="GAA0265679.1"/>
    <property type="molecule type" value="Genomic_DNA"/>
</dbReference>
<protein>
    <recommendedName>
        <fullName evidence="4">HTH luxR-type domain-containing protein</fullName>
    </recommendedName>
</protein>
<dbReference type="Proteomes" id="UP001500967">
    <property type="component" value="Unassembled WGS sequence"/>
</dbReference>
<dbReference type="RefSeq" id="WP_344652299.1">
    <property type="nucleotide sequence ID" value="NZ_BAAAGX010000025.1"/>
</dbReference>
<dbReference type="InterPro" id="IPR036388">
    <property type="entry name" value="WH-like_DNA-bd_sf"/>
</dbReference>
<name>A0ABN0UYH8_9ACTN</name>
<dbReference type="PROSITE" id="PS50043">
    <property type="entry name" value="HTH_LUXR_2"/>
    <property type="match status" value="1"/>
</dbReference>
<evidence type="ECO:0000313" key="5">
    <source>
        <dbReference type="EMBL" id="GAA0265679.1"/>
    </source>
</evidence>
<comment type="caution">
    <text evidence="5">The sequence shown here is derived from an EMBL/GenBank/DDBJ whole genome shotgun (WGS) entry which is preliminary data.</text>
</comment>
<dbReference type="PANTHER" id="PTHR16305:SF35">
    <property type="entry name" value="TRANSCRIPTIONAL ACTIVATOR DOMAIN"/>
    <property type="match status" value="1"/>
</dbReference>
<dbReference type="InterPro" id="IPR016032">
    <property type="entry name" value="Sig_transdc_resp-reg_C-effctor"/>
</dbReference>
<dbReference type="SUPFAM" id="SSF46894">
    <property type="entry name" value="C-terminal effector domain of the bipartite response regulators"/>
    <property type="match status" value="1"/>
</dbReference>
<dbReference type="Pfam" id="PF13191">
    <property type="entry name" value="AAA_16"/>
    <property type="match status" value="1"/>
</dbReference>